<evidence type="ECO:0000256" key="1">
    <source>
        <dbReference type="SAM" id="MobiDB-lite"/>
    </source>
</evidence>
<dbReference type="Proteomes" id="UP000283128">
    <property type="component" value="Unassembled WGS sequence"/>
</dbReference>
<dbReference type="EMBL" id="RZYA01000038">
    <property type="protein sequence ID" value="RVU14821.1"/>
    <property type="molecule type" value="Genomic_DNA"/>
</dbReference>
<evidence type="ECO:0000313" key="2">
    <source>
        <dbReference type="EMBL" id="RVU14821.1"/>
    </source>
</evidence>
<dbReference type="OrthoDB" id="4260134at2"/>
<organism evidence="2 3">
    <name type="scientific">Streptomyces antnestii</name>
    <dbReference type="NCBI Taxonomy" id="2494256"/>
    <lineage>
        <taxon>Bacteria</taxon>
        <taxon>Bacillati</taxon>
        <taxon>Actinomycetota</taxon>
        <taxon>Actinomycetes</taxon>
        <taxon>Kitasatosporales</taxon>
        <taxon>Streptomycetaceae</taxon>
        <taxon>Streptomyces</taxon>
    </lineage>
</organism>
<name>A0A437NXR7_9ACTN</name>
<comment type="caution">
    <text evidence="2">The sequence shown here is derived from an EMBL/GenBank/DDBJ whole genome shotgun (WGS) entry which is preliminary data.</text>
</comment>
<gene>
    <name evidence="2" type="ORF">EOT10_40235</name>
</gene>
<keyword evidence="3" id="KW-1185">Reference proteome</keyword>
<evidence type="ECO:0000313" key="3">
    <source>
        <dbReference type="Proteomes" id="UP000283128"/>
    </source>
</evidence>
<dbReference type="RefSeq" id="WP_127833326.1">
    <property type="nucleotide sequence ID" value="NZ_RZYA01000038.1"/>
</dbReference>
<proteinExistence type="predicted"/>
<dbReference type="AlphaFoldDB" id="A0A437NXR7"/>
<sequence length="120" mass="12957">MAEITGRAFGAGSGPSNTLEAPPVQVPPPGGLSEPQVRGRACVWCAVALSNSTAIDLGARETDAHGTPARWFPRGCHPCTMRHVYPAQLDHTQNCEQCTDRPALCAHGTWLRLVMRQARR</sequence>
<feature type="region of interest" description="Disordered" evidence="1">
    <location>
        <begin position="1"/>
        <end position="34"/>
    </location>
</feature>
<protein>
    <submittedName>
        <fullName evidence="2">Uncharacterized protein</fullName>
    </submittedName>
</protein>
<accession>A0A437NXR7</accession>
<reference evidence="2 3" key="1">
    <citation type="submission" date="2019-01" db="EMBL/GenBank/DDBJ databases">
        <title>Genome sequences of Streptomyces and Rhizobium isolates collected from root and soil.</title>
        <authorList>
            <person name="Chhettri S."/>
            <person name="Sevigny J.L."/>
            <person name="Sen A."/>
            <person name="Ennis N."/>
            <person name="Tisa L."/>
        </authorList>
    </citation>
    <scope>NUCLEOTIDE SEQUENCE [LARGE SCALE GENOMIC DNA]</scope>
    <source>
        <strain evidence="2 3">San01</strain>
    </source>
</reference>